<reference evidence="6 7" key="1">
    <citation type="journal article" date="2013" name="Genome Announc.">
        <title>Genome Sequence of the Obligate Gammaproteobacterial Methanotroph Methylomicrobium album Strain BG8.</title>
        <authorList>
            <person name="Kits K.D."/>
            <person name="Kalyuzhnaya M.G."/>
            <person name="Klotz M.G."/>
            <person name="Jetten M.S."/>
            <person name="Op den Camp H.J."/>
            <person name="Vuilleumier S."/>
            <person name="Bringel F."/>
            <person name="Dispirito A.A."/>
            <person name="Murrell J.C."/>
            <person name="Bruce D."/>
            <person name="Cheng J.F."/>
            <person name="Copeland A."/>
            <person name="Goodwin L."/>
            <person name="Hauser L."/>
            <person name="Lajus A."/>
            <person name="Land M.L."/>
            <person name="Lapidus A."/>
            <person name="Lucas S."/>
            <person name="Medigue C."/>
            <person name="Pitluck S."/>
            <person name="Woyke T."/>
            <person name="Zeytun A."/>
            <person name="Stein L.Y."/>
        </authorList>
    </citation>
    <scope>NUCLEOTIDE SEQUENCE [LARGE SCALE GENOMIC DNA]</scope>
    <source>
        <strain evidence="6 7">BG8</strain>
    </source>
</reference>
<dbReference type="GO" id="GO:0000976">
    <property type="term" value="F:transcription cis-regulatory region binding"/>
    <property type="evidence" value="ECO:0007669"/>
    <property type="project" value="TreeGrafter"/>
</dbReference>
<evidence type="ECO:0000313" key="7">
    <source>
        <dbReference type="Proteomes" id="UP000005090"/>
    </source>
</evidence>
<evidence type="ECO:0000256" key="1">
    <source>
        <dbReference type="ARBA" id="ARBA00023015"/>
    </source>
</evidence>
<dbReference type="InterPro" id="IPR009057">
    <property type="entry name" value="Homeodomain-like_sf"/>
</dbReference>
<dbReference type="InterPro" id="IPR025996">
    <property type="entry name" value="MT1864/Rv1816-like_C"/>
</dbReference>
<sequence>MARRSQHTLPEIKAMVLQAAETLVAEEGSKALTMRNVAFEIGYTVGSIYMVFENMNDLVLHLNARTLDALIEQFDSLPSNGPAEAIEAIAGIYLNFASRHFNCWNLIFEHRQPAGEVFPDWYGEKIDRAFSRFEAEFKRFAEDRSDAEVKQAARALWGGIHGICMLSLTGKFAAAGADDMEAGVKLLVRHFLGSWRNRAVP</sequence>
<feature type="domain" description="HTH tetR-type" evidence="5">
    <location>
        <begin position="10"/>
        <end position="70"/>
    </location>
</feature>
<dbReference type="EMBL" id="CM001475">
    <property type="protein sequence ID" value="EIC28967.1"/>
    <property type="molecule type" value="Genomic_DNA"/>
</dbReference>
<dbReference type="eggNOG" id="COG1309">
    <property type="taxonomic scope" value="Bacteria"/>
</dbReference>
<dbReference type="PROSITE" id="PS50977">
    <property type="entry name" value="HTH_TETR_2"/>
    <property type="match status" value="1"/>
</dbReference>
<keyword evidence="3" id="KW-0804">Transcription</keyword>
<keyword evidence="1" id="KW-0805">Transcription regulation</keyword>
<feature type="DNA-binding region" description="H-T-H motif" evidence="4">
    <location>
        <begin position="33"/>
        <end position="52"/>
    </location>
</feature>
<gene>
    <name evidence="6" type="ORF">Metal_1156</name>
</gene>
<dbReference type="GO" id="GO:0003700">
    <property type="term" value="F:DNA-binding transcription factor activity"/>
    <property type="evidence" value="ECO:0007669"/>
    <property type="project" value="TreeGrafter"/>
</dbReference>
<dbReference type="Gene3D" id="1.10.357.10">
    <property type="entry name" value="Tetracycline Repressor, domain 2"/>
    <property type="match status" value="1"/>
</dbReference>
<accession>H8GHY3</accession>
<dbReference type="SUPFAM" id="SSF48498">
    <property type="entry name" value="Tetracyclin repressor-like, C-terminal domain"/>
    <property type="match status" value="1"/>
</dbReference>
<dbReference type="Proteomes" id="UP000005090">
    <property type="component" value="Chromosome"/>
</dbReference>
<protein>
    <submittedName>
        <fullName evidence="6">Transcriptional regulator</fullName>
    </submittedName>
</protein>
<organism evidence="6 7">
    <name type="scientific">Methylomicrobium album BG8</name>
    <dbReference type="NCBI Taxonomy" id="686340"/>
    <lineage>
        <taxon>Bacteria</taxon>
        <taxon>Pseudomonadati</taxon>
        <taxon>Pseudomonadota</taxon>
        <taxon>Gammaproteobacteria</taxon>
        <taxon>Methylococcales</taxon>
        <taxon>Methylococcaceae</taxon>
        <taxon>Methylomicrobium</taxon>
    </lineage>
</organism>
<evidence type="ECO:0000256" key="4">
    <source>
        <dbReference type="PROSITE-ProRule" id="PRU00335"/>
    </source>
</evidence>
<dbReference type="SUPFAM" id="SSF46689">
    <property type="entry name" value="Homeodomain-like"/>
    <property type="match status" value="1"/>
</dbReference>
<evidence type="ECO:0000256" key="2">
    <source>
        <dbReference type="ARBA" id="ARBA00023125"/>
    </source>
</evidence>
<dbReference type="InterPro" id="IPR050109">
    <property type="entry name" value="HTH-type_TetR-like_transc_reg"/>
</dbReference>
<evidence type="ECO:0000256" key="3">
    <source>
        <dbReference type="ARBA" id="ARBA00023163"/>
    </source>
</evidence>
<dbReference type="Pfam" id="PF13305">
    <property type="entry name" value="TetR_C_33"/>
    <property type="match status" value="1"/>
</dbReference>
<evidence type="ECO:0000259" key="5">
    <source>
        <dbReference type="PROSITE" id="PS50977"/>
    </source>
</evidence>
<dbReference type="PANTHER" id="PTHR30055:SF234">
    <property type="entry name" value="HTH-TYPE TRANSCRIPTIONAL REGULATOR BETI"/>
    <property type="match status" value="1"/>
</dbReference>
<evidence type="ECO:0000313" key="6">
    <source>
        <dbReference type="EMBL" id="EIC28967.1"/>
    </source>
</evidence>
<dbReference type="PANTHER" id="PTHR30055">
    <property type="entry name" value="HTH-TYPE TRANSCRIPTIONAL REGULATOR RUTR"/>
    <property type="match status" value="1"/>
</dbReference>
<proteinExistence type="predicted"/>
<dbReference type="Pfam" id="PF00440">
    <property type="entry name" value="TetR_N"/>
    <property type="match status" value="1"/>
</dbReference>
<dbReference type="InterPro" id="IPR001647">
    <property type="entry name" value="HTH_TetR"/>
</dbReference>
<keyword evidence="2 4" id="KW-0238">DNA-binding</keyword>
<dbReference type="HOGENOM" id="CLU_069356_40_5_6"/>
<dbReference type="InterPro" id="IPR036271">
    <property type="entry name" value="Tet_transcr_reg_TetR-rel_C_sf"/>
</dbReference>
<dbReference type="AlphaFoldDB" id="H8GHY3"/>
<keyword evidence="7" id="KW-1185">Reference proteome</keyword>
<dbReference type="RefSeq" id="WP_005370473.1">
    <property type="nucleotide sequence ID" value="NZ_CM001475.1"/>
</dbReference>
<name>H8GHY3_METAL</name>
<dbReference type="STRING" id="686340.Metal_1156"/>